<evidence type="ECO:0000313" key="2">
    <source>
        <dbReference type="Proteomes" id="UP001055072"/>
    </source>
</evidence>
<evidence type="ECO:0000313" key="1">
    <source>
        <dbReference type="EMBL" id="KAI0092069.1"/>
    </source>
</evidence>
<protein>
    <submittedName>
        <fullName evidence="1">Caffeine-induced death protein 2-domain-containing protein</fullName>
    </submittedName>
</protein>
<keyword evidence="2" id="KW-1185">Reference proteome</keyword>
<dbReference type="EMBL" id="MU274904">
    <property type="protein sequence ID" value="KAI0092069.1"/>
    <property type="molecule type" value="Genomic_DNA"/>
</dbReference>
<gene>
    <name evidence="1" type="ORF">BDY19DRAFT_577438</name>
</gene>
<dbReference type="Proteomes" id="UP001055072">
    <property type="component" value="Unassembled WGS sequence"/>
</dbReference>
<comment type="caution">
    <text evidence="1">The sequence shown here is derived from an EMBL/GenBank/DDBJ whole genome shotgun (WGS) entry which is preliminary data.</text>
</comment>
<reference evidence="1" key="1">
    <citation type="journal article" date="2021" name="Environ. Microbiol.">
        <title>Gene family expansions and transcriptome signatures uncover fungal adaptations to wood decay.</title>
        <authorList>
            <person name="Hage H."/>
            <person name="Miyauchi S."/>
            <person name="Viragh M."/>
            <person name="Drula E."/>
            <person name="Min B."/>
            <person name="Chaduli D."/>
            <person name="Navarro D."/>
            <person name="Favel A."/>
            <person name="Norest M."/>
            <person name="Lesage-Meessen L."/>
            <person name="Balint B."/>
            <person name="Merenyi Z."/>
            <person name="de Eugenio L."/>
            <person name="Morin E."/>
            <person name="Martinez A.T."/>
            <person name="Baldrian P."/>
            <person name="Stursova M."/>
            <person name="Martinez M.J."/>
            <person name="Novotny C."/>
            <person name="Magnuson J.K."/>
            <person name="Spatafora J.W."/>
            <person name="Maurice S."/>
            <person name="Pangilinan J."/>
            <person name="Andreopoulos W."/>
            <person name="LaButti K."/>
            <person name="Hundley H."/>
            <person name="Na H."/>
            <person name="Kuo A."/>
            <person name="Barry K."/>
            <person name="Lipzen A."/>
            <person name="Henrissat B."/>
            <person name="Riley R."/>
            <person name="Ahrendt S."/>
            <person name="Nagy L.G."/>
            <person name="Grigoriev I.V."/>
            <person name="Martin F."/>
            <person name="Rosso M.N."/>
        </authorList>
    </citation>
    <scope>NUCLEOTIDE SEQUENCE</scope>
    <source>
        <strain evidence="1">CBS 384.51</strain>
    </source>
</reference>
<accession>A0ACB8UCX2</accession>
<name>A0ACB8UCX2_9APHY</name>
<organism evidence="1 2">
    <name type="scientific">Irpex rosettiformis</name>
    <dbReference type="NCBI Taxonomy" id="378272"/>
    <lineage>
        <taxon>Eukaryota</taxon>
        <taxon>Fungi</taxon>
        <taxon>Dikarya</taxon>
        <taxon>Basidiomycota</taxon>
        <taxon>Agaricomycotina</taxon>
        <taxon>Agaricomycetes</taxon>
        <taxon>Polyporales</taxon>
        <taxon>Irpicaceae</taxon>
        <taxon>Irpex</taxon>
    </lineage>
</organism>
<sequence>MPPKQPTSLAVQTPSLTVNVTPSTCHNLTLFKDIMSQYRKLDDTIITSLNRANSQFRDLERAGIGKGTVQEQACAHLWKDLVENWNRRTEIVGYCVNVVDQSLEEKRASLANADADPAEQRKIKGVLYAEEVKRNQIHYELTVEKIVRTRSLQAFRSRCKFFEPPLSDKQAREWWEAAQEGR</sequence>
<proteinExistence type="predicted"/>